<evidence type="ECO:0000313" key="3">
    <source>
        <dbReference type="Proteomes" id="UP001208689"/>
    </source>
</evidence>
<organism evidence="2 3">
    <name type="scientific">Candidatus Lokiarchaeum ossiferum</name>
    <dbReference type="NCBI Taxonomy" id="2951803"/>
    <lineage>
        <taxon>Archaea</taxon>
        <taxon>Promethearchaeati</taxon>
        <taxon>Promethearchaeota</taxon>
        <taxon>Promethearchaeia</taxon>
        <taxon>Promethearchaeales</taxon>
        <taxon>Promethearchaeaceae</taxon>
        <taxon>Candidatus Lokiarchaeum</taxon>
    </lineage>
</organism>
<name>A0ABY6HUR0_9ARCH</name>
<keyword evidence="3" id="KW-1185">Reference proteome</keyword>
<dbReference type="Proteomes" id="UP001208689">
    <property type="component" value="Chromosome"/>
</dbReference>
<accession>A0ABY6HUR0</accession>
<proteinExistence type="predicted"/>
<protein>
    <recommendedName>
        <fullName evidence="4">Condensin subunit ScpA</fullName>
    </recommendedName>
</protein>
<feature type="compositionally biased region" description="Basic residues" evidence="1">
    <location>
        <begin position="1"/>
        <end position="21"/>
    </location>
</feature>
<evidence type="ECO:0008006" key="4">
    <source>
        <dbReference type="Google" id="ProtNLM"/>
    </source>
</evidence>
<feature type="region of interest" description="Disordered" evidence="1">
    <location>
        <begin position="1"/>
        <end position="51"/>
    </location>
</feature>
<dbReference type="EMBL" id="CP104013">
    <property type="protein sequence ID" value="UYP46602.1"/>
    <property type="molecule type" value="Genomic_DNA"/>
</dbReference>
<evidence type="ECO:0000313" key="2">
    <source>
        <dbReference type="EMBL" id="UYP46602.1"/>
    </source>
</evidence>
<reference evidence="2" key="1">
    <citation type="submission" date="2022-09" db="EMBL/GenBank/DDBJ databases">
        <title>Actin cytoskeleton and complex cell architecture in an #Asgard archaeon.</title>
        <authorList>
            <person name="Ponce Toledo R.I."/>
            <person name="Schleper C."/>
            <person name="Rodrigues Oliveira T."/>
            <person name="Wollweber F."/>
            <person name="Xu J."/>
            <person name="Rittmann S."/>
            <person name="Klingl A."/>
            <person name="Pilhofer M."/>
        </authorList>
    </citation>
    <scope>NUCLEOTIDE SEQUENCE</scope>
    <source>
        <strain evidence="2">B-35</strain>
    </source>
</reference>
<gene>
    <name evidence="2" type="ORF">NEF87_002887</name>
</gene>
<evidence type="ECO:0000256" key="1">
    <source>
        <dbReference type="SAM" id="MobiDB-lite"/>
    </source>
</evidence>
<feature type="compositionally biased region" description="Basic residues" evidence="1">
    <location>
        <begin position="40"/>
        <end position="49"/>
    </location>
</feature>
<sequence>MVAKKKTTKKTSRKTTKKKTTLKIGGKSPKKSASKESSKPVKKRKKTSKVKVEPEIKEVEVITIGEEIEEEEISAEDEDALIKSGKWWLSEPWRSLLDPDLAKNVEFSQFDLSKLIEDFTDRMLQEDLIDFRISGLAIYSSAKFYHQKITGVIHEEEKIQKEIVRERMRREVPKAISQPIRESRKIATSDELFGAMRRAIIETMQKREKLRIRRETKEAKKQVKVKKRGKGKLPAEILKHITGKSETIEDRLKKTHIRVKEIIQLEDFKDEIIPMKYFKELIYKNTEQTIFEKKVAYIQRFEEMLFLASLNKVKLHQETMRSDIDILLTDKTGISF</sequence>